<dbReference type="Gene3D" id="1.20.120.1760">
    <property type="match status" value="1"/>
</dbReference>
<dbReference type="Pfam" id="PF01066">
    <property type="entry name" value="CDP-OH_P_transf"/>
    <property type="match status" value="1"/>
</dbReference>
<evidence type="ECO:0000256" key="3">
    <source>
        <dbReference type="SAM" id="Phobius"/>
    </source>
</evidence>
<keyword evidence="1 2" id="KW-0808">Transferase</keyword>
<feature type="transmembrane region" description="Helical" evidence="3">
    <location>
        <begin position="178"/>
        <end position="195"/>
    </location>
</feature>
<keyword evidence="3" id="KW-0472">Membrane</keyword>
<keyword evidence="3" id="KW-0812">Transmembrane</keyword>
<organism evidence="4 5">
    <name type="scientific">Fertoeibacter niger</name>
    <dbReference type="NCBI Taxonomy" id="2656921"/>
    <lineage>
        <taxon>Bacteria</taxon>
        <taxon>Pseudomonadati</taxon>
        <taxon>Pseudomonadota</taxon>
        <taxon>Alphaproteobacteria</taxon>
        <taxon>Rhodobacterales</taxon>
        <taxon>Paracoccaceae</taxon>
        <taxon>Fertoeibacter</taxon>
    </lineage>
</organism>
<feature type="transmembrane region" description="Helical" evidence="3">
    <location>
        <begin position="81"/>
        <end position="103"/>
    </location>
</feature>
<proteinExistence type="inferred from homology"/>
<dbReference type="InterPro" id="IPR048254">
    <property type="entry name" value="CDP_ALCOHOL_P_TRANSF_CS"/>
</dbReference>
<sequence length="202" mass="21331">MLDGQMRRLIDPPLNRVGRWLAARGVTADGVTLAGLALGLLAAGCLALGLSGFVALVPLLASRIADGLDGAVARATQKTDFGGYLDIVCDFLFYGAVPLAFALRDPANAPAASFLLTSFYVNGTSFLGYAVLAEKRGMTTSNRGEKSLYFTAGLLEGSETIAFFVLLCVWPAGFVPLAWGFGALCFVTALARVLLARREFAR</sequence>
<dbReference type="GO" id="GO:0016020">
    <property type="term" value="C:membrane"/>
    <property type="evidence" value="ECO:0007669"/>
    <property type="project" value="InterPro"/>
</dbReference>
<dbReference type="InterPro" id="IPR000462">
    <property type="entry name" value="CDP-OH_P_trans"/>
</dbReference>
<dbReference type="AlphaFoldDB" id="A0A8X8GYB8"/>
<dbReference type="GO" id="GO:0016780">
    <property type="term" value="F:phosphotransferase activity, for other substituted phosphate groups"/>
    <property type="evidence" value="ECO:0007669"/>
    <property type="project" value="InterPro"/>
</dbReference>
<protein>
    <submittedName>
        <fullName evidence="4">CDP-alcohol phosphatidyltransferase family protein</fullName>
    </submittedName>
</protein>
<evidence type="ECO:0000256" key="1">
    <source>
        <dbReference type="ARBA" id="ARBA00022679"/>
    </source>
</evidence>
<comment type="caution">
    <text evidence="4">The sequence shown here is derived from an EMBL/GenBank/DDBJ whole genome shotgun (WGS) entry which is preliminary data.</text>
</comment>
<dbReference type="InterPro" id="IPR043130">
    <property type="entry name" value="CDP-OH_PTrfase_TM_dom"/>
</dbReference>
<keyword evidence="5" id="KW-1185">Reference proteome</keyword>
<keyword evidence="3" id="KW-1133">Transmembrane helix</keyword>
<dbReference type="GO" id="GO:0008654">
    <property type="term" value="P:phospholipid biosynthetic process"/>
    <property type="evidence" value="ECO:0007669"/>
    <property type="project" value="InterPro"/>
</dbReference>
<evidence type="ECO:0000313" key="4">
    <source>
        <dbReference type="EMBL" id="NUB46563.1"/>
    </source>
</evidence>
<comment type="similarity">
    <text evidence="2">Belongs to the CDP-alcohol phosphatidyltransferase class-I family.</text>
</comment>
<feature type="transmembrane region" description="Helical" evidence="3">
    <location>
        <begin position="109"/>
        <end position="132"/>
    </location>
</feature>
<reference evidence="4" key="1">
    <citation type="submission" date="2020-05" db="EMBL/GenBank/DDBJ databases">
        <title>Fertoebacter nigrum gen. nov., sp. nov., a new member of the family Rhodobacteraceae.</title>
        <authorList>
            <person name="Szuroczki S."/>
            <person name="Abbaszade G."/>
            <person name="Buni D."/>
            <person name="Schumann P."/>
            <person name="Toth E."/>
        </authorList>
    </citation>
    <scope>NUCLEOTIDE SEQUENCE</scope>
    <source>
        <strain evidence="4">RG-N-1a</strain>
    </source>
</reference>
<evidence type="ECO:0000256" key="2">
    <source>
        <dbReference type="RuleBase" id="RU003750"/>
    </source>
</evidence>
<dbReference type="Proteomes" id="UP000484076">
    <property type="component" value="Unassembled WGS sequence"/>
</dbReference>
<feature type="transmembrane region" description="Helical" evidence="3">
    <location>
        <begin position="36"/>
        <end position="60"/>
    </location>
</feature>
<dbReference type="RefSeq" id="WP_152828653.1">
    <property type="nucleotide sequence ID" value="NZ_WHUT02000017.1"/>
</dbReference>
<name>A0A8X8GYB8_9RHOB</name>
<evidence type="ECO:0000313" key="5">
    <source>
        <dbReference type="Proteomes" id="UP000484076"/>
    </source>
</evidence>
<dbReference type="PROSITE" id="PS00379">
    <property type="entry name" value="CDP_ALCOHOL_P_TRANSF"/>
    <property type="match status" value="1"/>
</dbReference>
<dbReference type="EMBL" id="WHUT02000017">
    <property type="protein sequence ID" value="NUB46563.1"/>
    <property type="molecule type" value="Genomic_DNA"/>
</dbReference>
<gene>
    <name evidence="4" type="ORF">GEU84_019395</name>
</gene>
<feature type="transmembrane region" description="Helical" evidence="3">
    <location>
        <begin position="153"/>
        <end position="172"/>
    </location>
</feature>
<accession>A0A8X8GYB8</accession>